<dbReference type="EMBL" id="CP013244">
    <property type="protein sequence ID" value="ANP45423.1"/>
    <property type="molecule type" value="Genomic_DNA"/>
</dbReference>
<dbReference type="Proteomes" id="UP000092498">
    <property type="component" value="Chromosome"/>
</dbReference>
<dbReference type="InParanoid" id="A0A1B1AFT8"/>
<evidence type="ECO:0000313" key="2">
    <source>
        <dbReference type="Proteomes" id="UP000092498"/>
    </source>
</evidence>
<dbReference type="SUPFAM" id="SSF51182">
    <property type="entry name" value="RmlC-like cupins"/>
    <property type="match status" value="1"/>
</dbReference>
<dbReference type="KEGG" id="cbot:ATE48_05580"/>
<evidence type="ECO:0008006" key="3">
    <source>
        <dbReference type="Google" id="ProtNLM"/>
    </source>
</evidence>
<organism evidence="1 2">
    <name type="scientific">Candidatus Viadribacter manganicus</name>
    <dbReference type="NCBI Taxonomy" id="1759059"/>
    <lineage>
        <taxon>Bacteria</taxon>
        <taxon>Pseudomonadati</taxon>
        <taxon>Pseudomonadota</taxon>
        <taxon>Alphaproteobacteria</taxon>
        <taxon>Hyphomonadales</taxon>
        <taxon>Hyphomonadaceae</taxon>
        <taxon>Candidatus Viadribacter</taxon>
    </lineage>
</organism>
<dbReference type="PANTHER" id="PTHR36156">
    <property type="entry name" value="SLR2101 PROTEIN"/>
    <property type="match status" value="1"/>
</dbReference>
<dbReference type="STRING" id="1759059.ATE48_05580"/>
<protein>
    <recommendedName>
        <fullName evidence="3">Cupin domain protein</fullName>
    </recommendedName>
</protein>
<reference evidence="1 2" key="1">
    <citation type="submission" date="2015-11" db="EMBL/GenBank/DDBJ databases">
        <title>Whole-Genome Sequence of Candidatus Oderbacter manganicum from the National Park Lower Oder Valley, Germany.</title>
        <authorList>
            <person name="Braun B."/>
            <person name="Liere K."/>
            <person name="Szewzyk U."/>
        </authorList>
    </citation>
    <scope>NUCLEOTIDE SEQUENCE [LARGE SCALE GENOMIC DNA]</scope>
    <source>
        <strain evidence="1 2">OTSz_A_272</strain>
    </source>
</reference>
<accession>A0A1B1AFT8</accession>
<dbReference type="OrthoDB" id="713485at2"/>
<dbReference type="InterPro" id="IPR011051">
    <property type="entry name" value="RmlC_Cupin_sf"/>
</dbReference>
<dbReference type="InterPro" id="IPR047142">
    <property type="entry name" value="OryJ/VirC-like"/>
</dbReference>
<dbReference type="Gene3D" id="2.60.120.10">
    <property type="entry name" value="Jelly Rolls"/>
    <property type="match status" value="1"/>
</dbReference>
<sequence length="183" mass="19426">MIFQGFEDTMRRIVTGDDANGKSTIIIDGPPSGGIGDPALGGLAEIWHEVTTGAINPKDASDLGESVSILAPAHGKVKVRWFMIQPTPPGAPPEMIAAAARQRFADFGAEHELRDQTRHPAMHQTQTLDIICLISGDASLVLDNTETRIKPGQIVIQRGASHGWTAHGGPALFLAVLIDRGPA</sequence>
<gene>
    <name evidence="1" type="ORF">ATE48_05580</name>
</gene>
<evidence type="ECO:0000313" key="1">
    <source>
        <dbReference type="EMBL" id="ANP45423.1"/>
    </source>
</evidence>
<dbReference type="AlphaFoldDB" id="A0A1B1AFT8"/>
<keyword evidence="2" id="KW-1185">Reference proteome</keyword>
<dbReference type="RefSeq" id="WP_083197176.1">
    <property type="nucleotide sequence ID" value="NZ_CP013244.1"/>
</dbReference>
<dbReference type="PANTHER" id="PTHR36156:SF2">
    <property type="entry name" value="CUPIN TYPE-2 DOMAIN-CONTAINING PROTEIN"/>
    <property type="match status" value="1"/>
</dbReference>
<name>A0A1B1AFT8_9PROT</name>
<dbReference type="InterPro" id="IPR014710">
    <property type="entry name" value="RmlC-like_jellyroll"/>
</dbReference>
<proteinExistence type="predicted"/>